<feature type="chain" id="PRO_5020692427" description="Lipoprotein" evidence="1">
    <location>
        <begin position="20"/>
        <end position="136"/>
    </location>
</feature>
<dbReference type="EMBL" id="SNWF01000007">
    <property type="protein sequence ID" value="TDN88314.1"/>
    <property type="molecule type" value="Genomic_DNA"/>
</dbReference>
<dbReference type="AlphaFoldDB" id="A0A4R6G3X6"/>
<evidence type="ECO:0000313" key="2">
    <source>
        <dbReference type="EMBL" id="TDN88314.1"/>
    </source>
</evidence>
<gene>
    <name evidence="2" type="ORF">EV677_2804</name>
</gene>
<dbReference type="OrthoDB" id="8776297at2"/>
<evidence type="ECO:0000256" key="1">
    <source>
        <dbReference type="SAM" id="SignalP"/>
    </source>
</evidence>
<dbReference type="Proteomes" id="UP000294737">
    <property type="component" value="Unassembled WGS sequence"/>
</dbReference>
<evidence type="ECO:0000313" key="3">
    <source>
        <dbReference type="Proteomes" id="UP000294737"/>
    </source>
</evidence>
<dbReference type="PROSITE" id="PS51257">
    <property type="entry name" value="PROKAR_LIPOPROTEIN"/>
    <property type="match status" value="1"/>
</dbReference>
<protein>
    <recommendedName>
        <fullName evidence="4">Lipoprotein</fullName>
    </recommendedName>
</protein>
<name>A0A4R6G3X6_9BURK</name>
<proteinExistence type="predicted"/>
<evidence type="ECO:0008006" key="4">
    <source>
        <dbReference type="Google" id="ProtNLM"/>
    </source>
</evidence>
<sequence>MRFATCFALSLSLLLGACATTGQGDGRVSIATASNGQEFGGANCVVSTGAGSWNITTPATLQLGDANGELRIVCNRFGYRTSELRLPPYGQTSGSNVGVGLGGGSGGVGVGLGFSLPITSSGGGYPPRVVVNMYPQ</sequence>
<accession>A0A4R6G3X6</accession>
<comment type="caution">
    <text evidence="2">The sequence shown here is derived from an EMBL/GenBank/DDBJ whole genome shotgun (WGS) entry which is preliminary data.</text>
</comment>
<organism evidence="2 3">
    <name type="scientific">Herminiimonas fonticola</name>
    <dbReference type="NCBI Taxonomy" id="303380"/>
    <lineage>
        <taxon>Bacteria</taxon>
        <taxon>Pseudomonadati</taxon>
        <taxon>Pseudomonadota</taxon>
        <taxon>Betaproteobacteria</taxon>
        <taxon>Burkholderiales</taxon>
        <taxon>Oxalobacteraceae</taxon>
        <taxon>Herminiimonas</taxon>
    </lineage>
</organism>
<reference evidence="2 3" key="1">
    <citation type="submission" date="2019-03" db="EMBL/GenBank/DDBJ databases">
        <title>Genomic Encyclopedia of Type Strains, Phase IV (KMG-IV): sequencing the most valuable type-strain genomes for metagenomic binning, comparative biology and taxonomic classification.</title>
        <authorList>
            <person name="Goeker M."/>
        </authorList>
    </citation>
    <scope>NUCLEOTIDE SEQUENCE [LARGE SCALE GENOMIC DNA]</scope>
    <source>
        <strain evidence="2 3">DSM 18555</strain>
    </source>
</reference>
<keyword evidence="3" id="KW-1185">Reference proteome</keyword>
<keyword evidence="1" id="KW-0732">Signal</keyword>
<dbReference type="RefSeq" id="WP_112992528.1">
    <property type="nucleotide sequence ID" value="NZ_PTLZ01000003.1"/>
</dbReference>
<feature type="signal peptide" evidence="1">
    <location>
        <begin position="1"/>
        <end position="19"/>
    </location>
</feature>